<name>A0A8T3CUM8_9TELE</name>
<dbReference type="GO" id="GO:0001725">
    <property type="term" value="C:stress fiber"/>
    <property type="evidence" value="ECO:0007669"/>
    <property type="project" value="TreeGrafter"/>
</dbReference>
<protein>
    <recommendedName>
        <fullName evidence="2">Calponin-homology (CH) domain-containing protein</fullName>
    </recommendedName>
</protein>
<dbReference type="PRINTS" id="PR00889">
    <property type="entry name" value="CALPONIN"/>
</dbReference>
<evidence type="ECO:0000256" key="1">
    <source>
        <dbReference type="SAM" id="MobiDB-lite"/>
    </source>
</evidence>
<dbReference type="GO" id="GO:0003779">
    <property type="term" value="F:actin binding"/>
    <property type="evidence" value="ECO:0007669"/>
    <property type="project" value="InterPro"/>
</dbReference>
<reference evidence="3" key="1">
    <citation type="submission" date="2021-01" db="EMBL/GenBank/DDBJ databases">
        <authorList>
            <person name="Zahm M."/>
            <person name="Roques C."/>
            <person name="Cabau C."/>
            <person name="Klopp C."/>
            <person name="Donnadieu C."/>
            <person name="Jouanno E."/>
            <person name="Lampietro C."/>
            <person name="Louis A."/>
            <person name="Herpin A."/>
            <person name="Echchiki A."/>
            <person name="Berthelot C."/>
            <person name="Parey E."/>
            <person name="Roest-Crollius H."/>
            <person name="Braasch I."/>
            <person name="Postlethwait J."/>
            <person name="Bobe J."/>
            <person name="Montfort J."/>
            <person name="Bouchez O."/>
            <person name="Begum T."/>
            <person name="Mejri S."/>
            <person name="Adams A."/>
            <person name="Chen W.-J."/>
            <person name="Guiguen Y."/>
        </authorList>
    </citation>
    <scope>NUCLEOTIDE SEQUENCE</scope>
    <source>
        <tissue evidence="3">Blood</tissue>
    </source>
</reference>
<dbReference type="SMART" id="SM00033">
    <property type="entry name" value="CH"/>
    <property type="match status" value="1"/>
</dbReference>
<dbReference type="InterPro" id="IPR031865">
    <property type="entry name" value="DUF4757"/>
</dbReference>
<dbReference type="PROSITE" id="PS50021">
    <property type="entry name" value="CH"/>
    <property type="match status" value="1"/>
</dbReference>
<dbReference type="EMBL" id="JAERUA010000018">
    <property type="protein sequence ID" value="KAI1887292.1"/>
    <property type="molecule type" value="Genomic_DNA"/>
</dbReference>
<dbReference type="Proteomes" id="UP000829720">
    <property type="component" value="Unassembled WGS sequence"/>
</dbReference>
<feature type="region of interest" description="Disordered" evidence="1">
    <location>
        <begin position="1"/>
        <end position="29"/>
    </location>
</feature>
<dbReference type="AlphaFoldDB" id="A0A8T3CUM8"/>
<dbReference type="GO" id="GO:0031032">
    <property type="term" value="P:actomyosin structure organization"/>
    <property type="evidence" value="ECO:0007669"/>
    <property type="project" value="InterPro"/>
</dbReference>
<dbReference type="GO" id="GO:0051893">
    <property type="term" value="P:regulation of focal adhesion assembly"/>
    <property type="evidence" value="ECO:0007669"/>
    <property type="project" value="TreeGrafter"/>
</dbReference>
<dbReference type="CDD" id="cd21278">
    <property type="entry name" value="CH_LIMCH1"/>
    <property type="match status" value="1"/>
</dbReference>
<keyword evidence="4" id="KW-1185">Reference proteome</keyword>
<comment type="caution">
    <text evidence="3">The sequence shown here is derived from an EMBL/GenBank/DDBJ whole genome shotgun (WGS) entry which is preliminary data.</text>
</comment>
<dbReference type="PRINTS" id="PR00888">
    <property type="entry name" value="SM22CALPONIN"/>
</dbReference>
<dbReference type="GO" id="GO:0051496">
    <property type="term" value="P:positive regulation of stress fiber assembly"/>
    <property type="evidence" value="ECO:0007669"/>
    <property type="project" value="TreeGrafter"/>
</dbReference>
<feature type="compositionally biased region" description="Basic and acidic residues" evidence="1">
    <location>
        <begin position="416"/>
        <end position="431"/>
    </location>
</feature>
<feature type="region of interest" description="Disordered" evidence="1">
    <location>
        <begin position="372"/>
        <end position="634"/>
    </location>
</feature>
<dbReference type="SUPFAM" id="SSF47576">
    <property type="entry name" value="Calponin-homology domain, CH-domain"/>
    <property type="match status" value="1"/>
</dbReference>
<dbReference type="InterPro" id="IPR036872">
    <property type="entry name" value="CH_dom_sf"/>
</dbReference>
<dbReference type="Pfam" id="PF15949">
    <property type="entry name" value="DUF4757"/>
    <property type="match status" value="1"/>
</dbReference>
<evidence type="ECO:0000313" key="4">
    <source>
        <dbReference type="Proteomes" id="UP000829720"/>
    </source>
</evidence>
<dbReference type="Pfam" id="PF00307">
    <property type="entry name" value="CH"/>
    <property type="match status" value="1"/>
</dbReference>
<dbReference type="InterPro" id="IPR001997">
    <property type="entry name" value="Calponin/LIMCH1"/>
</dbReference>
<feature type="domain" description="Calponin-homology (CH)" evidence="2">
    <location>
        <begin position="25"/>
        <end position="142"/>
    </location>
</feature>
<dbReference type="OrthoDB" id="15627at2759"/>
<feature type="region of interest" description="Disordered" evidence="1">
    <location>
        <begin position="194"/>
        <end position="350"/>
    </location>
</feature>
<feature type="compositionally biased region" description="Low complexity" evidence="1">
    <location>
        <begin position="470"/>
        <end position="482"/>
    </location>
</feature>
<sequence length="799" mass="88674">MASPGFDNGRNPQQHQHQQSESAPEPAFQEAQKWIEAVTGRRFGDKDFRSGLENGILLCELLSSIKPGLVKKINRLPTPIAGLDNISLFLRGCEGLGLKGSQLFDPGDLQDTSVRANLKGSDCSRKLKNVLITIYWLGKAANSCASYNGPTLDLKEFEGLLSQMRMESEDTESPKRSIRDSGYIDCWDTERSDLDSFGSRSQQTPSPDVVIRASSDGRGSDSESDAPHRKLPDVRKDDMLARRTSSSEPRSVAPFNQYLPNKSNQSGYVPTPLRKKRAEREEGRASWSTATSPVGGERPFSHPETIQEEGSALDEEEEDRRVPCKKTVTWGGESRAEPAQWEGQDEQEVRRMQKLEKAGIRVLPAAVRYGSLKPVVGEEPREETPPPVPDIILRRDNDFLKLQPEHAWDSSEEEEGGGRKLPDLEKDDLASRRARANRPPPRVQQFLPSTCSLRDKQKWEGICKAWQQGPPSESEAPPTETPHIITRKEEDQVDGGPEESQGGGPQPLPNVEKDDLSRRRAQNRPLPNKDPLQAFVKASITQSDLEKWQRLKMTTEPSESEAPPPEPPHIITRKETPAPRPQREEEGEEEEGGQGGGPQPLPNVEKDDLSRRRAQNRPLPNKDPLQAFVQASITQSDLEKWQRLKMTTEPESSEDPPAPVCQACLEKGSLPPAIRAETAALDDLASRRARAQRSAPSGRQRFVHFGPVTEIDQKCWERLSIARPGGEEEEQWAGPGNEAQTLRRLLSAAAVATPTIGLGSQLTERAASTVFRPVALSKLRGLDSQPHPGWPRTPVLHPP</sequence>
<dbReference type="InterPro" id="IPR003096">
    <property type="entry name" value="SM22_calponin"/>
</dbReference>
<dbReference type="Gene3D" id="1.10.418.10">
    <property type="entry name" value="Calponin-like domain"/>
    <property type="match status" value="1"/>
</dbReference>
<feature type="compositionally biased region" description="Polar residues" evidence="1">
    <location>
        <begin position="258"/>
        <end position="268"/>
    </location>
</feature>
<feature type="compositionally biased region" description="Polar residues" evidence="1">
    <location>
        <begin position="10"/>
        <end position="22"/>
    </location>
</feature>
<feature type="compositionally biased region" description="Basic and acidic residues" evidence="1">
    <location>
        <begin position="572"/>
        <end position="584"/>
    </location>
</feature>
<feature type="compositionally biased region" description="Basic and acidic residues" evidence="1">
    <location>
        <begin position="392"/>
        <end position="409"/>
    </location>
</feature>
<dbReference type="InterPro" id="IPR001715">
    <property type="entry name" value="CH_dom"/>
</dbReference>
<evidence type="ECO:0000259" key="2">
    <source>
        <dbReference type="PROSITE" id="PS50021"/>
    </source>
</evidence>
<dbReference type="FunFam" id="1.10.418.10:FF:000038">
    <property type="entry name" value="LIM and calponin homology domains-containing protein 1"/>
    <property type="match status" value="1"/>
</dbReference>
<gene>
    <name evidence="3" type="ORF">AGOR_G00188750</name>
</gene>
<feature type="compositionally biased region" description="Basic and acidic residues" evidence="1">
    <location>
        <begin position="218"/>
        <end position="241"/>
    </location>
</feature>
<dbReference type="PANTHER" id="PTHR15551">
    <property type="entry name" value="LIM DOMAIN ONLY 7"/>
    <property type="match status" value="1"/>
</dbReference>
<accession>A0A8T3CUM8</accession>
<dbReference type="PANTHER" id="PTHR15551:SF3">
    <property type="entry name" value="LIM AND CALPONIN HOMOLOGY DOMAINS-CONTAINING PROTEIN 1"/>
    <property type="match status" value="1"/>
</dbReference>
<evidence type="ECO:0000313" key="3">
    <source>
        <dbReference type="EMBL" id="KAI1887292.1"/>
    </source>
</evidence>
<proteinExistence type="predicted"/>
<organism evidence="3 4">
    <name type="scientific">Albula goreensis</name>
    <dbReference type="NCBI Taxonomy" id="1534307"/>
    <lineage>
        <taxon>Eukaryota</taxon>
        <taxon>Metazoa</taxon>
        <taxon>Chordata</taxon>
        <taxon>Craniata</taxon>
        <taxon>Vertebrata</taxon>
        <taxon>Euteleostomi</taxon>
        <taxon>Actinopterygii</taxon>
        <taxon>Neopterygii</taxon>
        <taxon>Teleostei</taxon>
        <taxon>Albuliformes</taxon>
        <taxon>Albulidae</taxon>
        <taxon>Albula</taxon>
    </lineage>
</organism>
<dbReference type="GO" id="GO:0032034">
    <property type="term" value="F:myosin II head/neck binding"/>
    <property type="evidence" value="ECO:0007669"/>
    <property type="project" value="TreeGrafter"/>
</dbReference>